<evidence type="ECO:0000313" key="2">
    <source>
        <dbReference type="Proteomes" id="UP000289718"/>
    </source>
</evidence>
<dbReference type="AlphaFoldDB" id="A0A4Q1AR28"/>
<dbReference type="EMBL" id="NXIE01000005">
    <property type="protein sequence ID" value="RXK11902.1"/>
    <property type="molecule type" value="Genomic_DNA"/>
</dbReference>
<accession>A0A4Q1AR28</accession>
<proteinExistence type="predicted"/>
<evidence type="ECO:0000313" key="1">
    <source>
        <dbReference type="EMBL" id="RXK11902.1"/>
    </source>
</evidence>
<sequence length="235" mass="26967">MKYIFVLLFVINGLFANEYYAKLNPIESYTIKASVSGKVIYTNDNIEGKKANNSKIIEIDSFVDKIDLKQSKIKLEAISEMLEIEKANYERMLKVSSKSGFEKDAQKLKAINYQVTKADIEVKIANLEDSLKNKKLVEKNRYIYNIAVKEGDYVTPGTLLYEAKDLTKGKLEIFVPISEIENIKNKTIYLNDKKSDLKPSKIYEVADSTHISSYKVEILIPNPEIFSRLIKIEFK</sequence>
<gene>
    <name evidence="1" type="ORF">CP965_12025</name>
</gene>
<name>A0A4Q1AR28_9BACT</name>
<keyword evidence="2" id="KW-1185">Reference proteome</keyword>
<dbReference type="RefSeq" id="WP_129062354.1">
    <property type="nucleotide sequence ID" value="NZ_NXIE01000005.1"/>
</dbReference>
<protein>
    <submittedName>
        <fullName evidence="1">HlyD family secretion protein</fullName>
    </submittedName>
</protein>
<comment type="caution">
    <text evidence="1">The sequence shown here is derived from an EMBL/GenBank/DDBJ whole genome shotgun (WGS) entry which is preliminary data.</text>
</comment>
<dbReference type="Proteomes" id="UP000289718">
    <property type="component" value="Unassembled WGS sequence"/>
</dbReference>
<reference evidence="1 2" key="1">
    <citation type="submission" date="2017-09" db="EMBL/GenBank/DDBJ databases">
        <title>Genomics of the genus Arcobacter.</title>
        <authorList>
            <person name="Perez-Cataluna A."/>
            <person name="Figueras M.J."/>
            <person name="Salas-Masso N."/>
        </authorList>
    </citation>
    <scope>NUCLEOTIDE SEQUENCE [LARGE SCALE GENOMIC DNA]</scope>
    <source>
        <strain evidence="1 2">F156-34</strain>
    </source>
</reference>
<dbReference type="OrthoDB" id="5343727at2"/>
<organism evidence="1 2">
    <name type="scientific">Halarcobacter mediterraneus</name>
    <dbReference type="NCBI Taxonomy" id="2023153"/>
    <lineage>
        <taxon>Bacteria</taxon>
        <taxon>Pseudomonadati</taxon>
        <taxon>Campylobacterota</taxon>
        <taxon>Epsilonproteobacteria</taxon>
        <taxon>Campylobacterales</taxon>
        <taxon>Arcobacteraceae</taxon>
        <taxon>Halarcobacter</taxon>
    </lineage>
</organism>